<evidence type="ECO:0000259" key="10">
    <source>
        <dbReference type="PROSITE" id="PS50158"/>
    </source>
</evidence>
<keyword evidence="5" id="KW-0862">Zinc</keyword>
<accession>A0AAQ4QFK8</accession>
<dbReference type="SUPFAM" id="SSF57756">
    <property type="entry name" value="Retrovirus zinc finger-like domains"/>
    <property type="match status" value="1"/>
</dbReference>
<evidence type="ECO:0000313" key="11">
    <source>
        <dbReference type="Ensembl" id="ENSGACP00000049367.1"/>
    </source>
</evidence>
<evidence type="ECO:0000256" key="9">
    <source>
        <dbReference type="PROSITE-ProRule" id="PRU00047"/>
    </source>
</evidence>
<dbReference type="PANTHER" id="PTHR46543:SF1">
    <property type="entry name" value="ZINC FINGER CCHC DOMAIN-CONTAINING PROTEIN 7"/>
    <property type="match status" value="1"/>
</dbReference>
<dbReference type="GO" id="GO:0003723">
    <property type="term" value="F:RNA binding"/>
    <property type="evidence" value="ECO:0007669"/>
    <property type="project" value="TreeGrafter"/>
</dbReference>
<reference evidence="11" key="2">
    <citation type="submission" date="2025-08" db="UniProtKB">
        <authorList>
            <consortium name="Ensembl"/>
        </authorList>
    </citation>
    <scope>IDENTIFICATION</scope>
</reference>
<keyword evidence="4 9" id="KW-0863">Zinc-finger</keyword>
<evidence type="ECO:0000256" key="4">
    <source>
        <dbReference type="ARBA" id="ARBA00022771"/>
    </source>
</evidence>
<evidence type="ECO:0000256" key="2">
    <source>
        <dbReference type="ARBA" id="ARBA00022723"/>
    </source>
</evidence>
<protein>
    <recommendedName>
        <fullName evidence="7">Zinc finger CCHC domain-containing protein 7</fullName>
    </recommendedName>
    <alternativeName>
        <fullName evidence="8">TRAMP-like complex RNA-binding factor ZCCHC7</fullName>
    </alternativeName>
</protein>
<dbReference type="PROSITE" id="PS50158">
    <property type="entry name" value="ZF_CCHC"/>
    <property type="match status" value="3"/>
</dbReference>
<dbReference type="GO" id="GO:0071036">
    <property type="term" value="P:nuclear polyadenylation-dependent snoRNA catabolic process"/>
    <property type="evidence" value="ECO:0007669"/>
    <property type="project" value="TreeGrafter"/>
</dbReference>
<proteinExistence type="predicted"/>
<dbReference type="GO" id="GO:0071037">
    <property type="term" value="P:nuclear polyadenylation-dependent snRNA catabolic process"/>
    <property type="evidence" value="ECO:0007669"/>
    <property type="project" value="TreeGrafter"/>
</dbReference>
<feature type="domain" description="CCHC-type" evidence="10">
    <location>
        <begin position="70"/>
        <end position="85"/>
    </location>
</feature>
<dbReference type="GO" id="GO:0071039">
    <property type="term" value="P:nuclear polyadenylation-dependent CUT catabolic process"/>
    <property type="evidence" value="ECO:0007669"/>
    <property type="project" value="TreeGrafter"/>
</dbReference>
<dbReference type="InterPro" id="IPR051644">
    <property type="entry name" value="TRAMP_AT-DNA-binding"/>
</dbReference>
<dbReference type="InterPro" id="IPR036875">
    <property type="entry name" value="Znf_CCHC_sf"/>
</dbReference>
<evidence type="ECO:0000256" key="6">
    <source>
        <dbReference type="ARBA" id="ARBA00023242"/>
    </source>
</evidence>
<dbReference type="PANTHER" id="PTHR46543">
    <property type="entry name" value="ZINC FINGER CCHC DOMAIN-CONTAINING PROTEIN 7"/>
    <property type="match status" value="1"/>
</dbReference>
<dbReference type="AlphaFoldDB" id="A0AAQ4QFK8"/>
<dbReference type="GO" id="GO:0071038">
    <property type="term" value="P:TRAMP-dependent tRNA surveillance pathway"/>
    <property type="evidence" value="ECO:0007669"/>
    <property type="project" value="TreeGrafter"/>
</dbReference>
<feature type="domain" description="CCHC-type" evidence="10">
    <location>
        <begin position="92"/>
        <end position="107"/>
    </location>
</feature>
<dbReference type="Pfam" id="PF00098">
    <property type="entry name" value="zf-CCHC"/>
    <property type="match status" value="1"/>
</dbReference>
<dbReference type="GO" id="GO:0031499">
    <property type="term" value="C:TRAMP complex"/>
    <property type="evidence" value="ECO:0007669"/>
    <property type="project" value="TreeGrafter"/>
</dbReference>
<dbReference type="GO" id="GO:0071035">
    <property type="term" value="P:nuclear polyadenylation-dependent rRNA catabolic process"/>
    <property type="evidence" value="ECO:0007669"/>
    <property type="project" value="TreeGrafter"/>
</dbReference>
<dbReference type="Gene3D" id="4.10.60.10">
    <property type="entry name" value="Zinc finger, CCHC-type"/>
    <property type="match status" value="2"/>
</dbReference>
<dbReference type="GO" id="GO:0008270">
    <property type="term" value="F:zinc ion binding"/>
    <property type="evidence" value="ECO:0007669"/>
    <property type="project" value="UniProtKB-KW"/>
</dbReference>
<evidence type="ECO:0000313" key="12">
    <source>
        <dbReference type="Proteomes" id="UP000007635"/>
    </source>
</evidence>
<dbReference type="Proteomes" id="UP000007635">
    <property type="component" value="Chromosome IX"/>
</dbReference>
<evidence type="ECO:0000256" key="1">
    <source>
        <dbReference type="ARBA" id="ARBA00004123"/>
    </source>
</evidence>
<keyword evidence="6" id="KW-0539">Nucleus</keyword>
<comment type="subcellular location">
    <subcellularLocation>
        <location evidence="1">Nucleus</location>
    </subcellularLocation>
</comment>
<sequence length="154" mass="17008">MESEKIRKEGGGKETVTCVCVCVCVCVRAAGSRRYVCPKAKDRHRARHGGGRVTTLRVAKRYYTDKNVQCRNCSKNGHLSTNCPEPKKLAPCFLCGNPGHGSNGCPNKHCNNCGLPGHLYNSCSERAHWHKRCERCGMKGHLFDVSTLEGSARM</sequence>
<keyword evidence="3" id="KW-0677">Repeat</keyword>
<reference evidence="11 12" key="1">
    <citation type="journal article" date="2021" name="G3 (Bethesda)">
        <title>Improved contiguity of the threespine stickleback genome using long-read sequencing.</title>
        <authorList>
            <person name="Nath S."/>
            <person name="Shaw D.E."/>
            <person name="White M.A."/>
        </authorList>
    </citation>
    <scope>NUCLEOTIDE SEQUENCE [LARGE SCALE GENOMIC DNA]</scope>
    <source>
        <strain evidence="11 12">Lake Benthic</strain>
    </source>
</reference>
<organism evidence="11 12">
    <name type="scientific">Gasterosteus aculeatus aculeatus</name>
    <name type="common">three-spined stickleback</name>
    <dbReference type="NCBI Taxonomy" id="481459"/>
    <lineage>
        <taxon>Eukaryota</taxon>
        <taxon>Metazoa</taxon>
        <taxon>Chordata</taxon>
        <taxon>Craniata</taxon>
        <taxon>Vertebrata</taxon>
        <taxon>Euteleostomi</taxon>
        <taxon>Actinopterygii</taxon>
        <taxon>Neopterygii</taxon>
        <taxon>Teleostei</taxon>
        <taxon>Neoteleostei</taxon>
        <taxon>Acanthomorphata</taxon>
        <taxon>Eupercaria</taxon>
        <taxon>Perciformes</taxon>
        <taxon>Cottioidei</taxon>
        <taxon>Gasterosteales</taxon>
        <taxon>Gasterosteidae</taxon>
        <taxon>Gasterosteus</taxon>
    </lineage>
</organism>
<keyword evidence="2" id="KW-0479">Metal-binding</keyword>
<evidence type="ECO:0000256" key="8">
    <source>
        <dbReference type="ARBA" id="ARBA00043023"/>
    </source>
</evidence>
<keyword evidence="12" id="KW-1185">Reference proteome</keyword>
<evidence type="ECO:0000256" key="7">
    <source>
        <dbReference type="ARBA" id="ARBA00041190"/>
    </source>
</evidence>
<evidence type="ECO:0000256" key="5">
    <source>
        <dbReference type="ARBA" id="ARBA00022833"/>
    </source>
</evidence>
<feature type="domain" description="CCHC-type" evidence="10">
    <location>
        <begin position="110"/>
        <end position="125"/>
    </location>
</feature>
<reference evidence="11" key="3">
    <citation type="submission" date="2025-09" db="UniProtKB">
        <authorList>
            <consortium name="Ensembl"/>
        </authorList>
    </citation>
    <scope>IDENTIFICATION</scope>
</reference>
<dbReference type="GO" id="GO:0071031">
    <property type="term" value="P:nuclear mRNA surveillance of mRNA 3'-end processing"/>
    <property type="evidence" value="ECO:0007669"/>
    <property type="project" value="TreeGrafter"/>
</dbReference>
<dbReference type="Ensembl" id="ENSGACT00000079642.1">
    <property type="protein sequence ID" value="ENSGACP00000049367.1"/>
    <property type="gene ID" value="ENSGACG00000025270.1"/>
</dbReference>
<dbReference type="GeneTree" id="ENSGT00940000169057"/>
<evidence type="ECO:0000256" key="3">
    <source>
        <dbReference type="ARBA" id="ARBA00022737"/>
    </source>
</evidence>
<name>A0AAQ4QFK8_GASAC</name>
<dbReference type="SMART" id="SM00343">
    <property type="entry name" value="ZnF_C2HC"/>
    <property type="match status" value="3"/>
</dbReference>
<dbReference type="InterPro" id="IPR001878">
    <property type="entry name" value="Znf_CCHC"/>
</dbReference>